<reference evidence="2 3" key="1">
    <citation type="journal article" date="2014" name="Genome Biol. Evol.">
        <title>The genome of the myxosporean Thelohanellus kitauei shows adaptations to nutrient acquisition within its fish host.</title>
        <authorList>
            <person name="Yang Y."/>
            <person name="Xiong J."/>
            <person name="Zhou Z."/>
            <person name="Huo F."/>
            <person name="Miao W."/>
            <person name="Ran C."/>
            <person name="Liu Y."/>
            <person name="Zhang J."/>
            <person name="Feng J."/>
            <person name="Wang M."/>
            <person name="Wang M."/>
            <person name="Wang L."/>
            <person name="Yao B."/>
        </authorList>
    </citation>
    <scope>NUCLEOTIDE SEQUENCE [LARGE SCALE GENOMIC DNA]</scope>
    <source>
        <strain evidence="2">Wuqing</strain>
    </source>
</reference>
<feature type="compositionally biased region" description="Acidic residues" evidence="1">
    <location>
        <begin position="123"/>
        <end position="141"/>
    </location>
</feature>
<keyword evidence="3" id="KW-1185">Reference proteome</keyword>
<accession>A0A0C2M217</accession>
<feature type="compositionally biased region" description="Basic and acidic residues" evidence="1">
    <location>
        <begin position="142"/>
        <end position="153"/>
    </location>
</feature>
<feature type="compositionally biased region" description="Acidic residues" evidence="1">
    <location>
        <begin position="154"/>
        <end position="171"/>
    </location>
</feature>
<evidence type="ECO:0000256" key="1">
    <source>
        <dbReference type="SAM" id="MobiDB-lite"/>
    </source>
</evidence>
<feature type="compositionally biased region" description="Acidic residues" evidence="1">
    <location>
        <begin position="48"/>
        <end position="58"/>
    </location>
</feature>
<feature type="compositionally biased region" description="Basic and acidic residues" evidence="1">
    <location>
        <begin position="172"/>
        <end position="181"/>
    </location>
</feature>
<feature type="compositionally biased region" description="Basic and acidic residues" evidence="1">
    <location>
        <begin position="59"/>
        <end position="68"/>
    </location>
</feature>
<feature type="compositionally biased region" description="Polar residues" evidence="1">
    <location>
        <begin position="195"/>
        <end position="207"/>
    </location>
</feature>
<dbReference type="Proteomes" id="UP000031668">
    <property type="component" value="Unassembled WGS sequence"/>
</dbReference>
<feature type="compositionally biased region" description="Acidic residues" evidence="1">
    <location>
        <begin position="87"/>
        <end position="105"/>
    </location>
</feature>
<feature type="region of interest" description="Disordered" evidence="1">
    <location>
        <begin position="32"/>
        <end position="221"/>
    </location>
</feature>
<dbReference type="EMBL" id="JWZT01005379">
    <property type="protein sequence ID" value="KII61090.1"/>
    <property type="molecule type" value="Genomic_DNA"/>
</dbReference>
<feature type="compositionally biased region" description="Basic and acidic residues" evidence="1">
    <location>
        <begin position="32"/>
        <end position="44"/>
    </location>
</feature>
<comment type="caution">
    <text evidence="2">The sequence shown here is derived from an EMBL/GenBank/DDBJ whole genome shotgun (WGS) entry which is preliminary data.</text>
</comment>
<evidence type="ECO:0000313" key="2">
    <source>
        <dbReference type="EMBL" id="KII61090.1"/>
    </source>
</evidence>
<protein>
    <submittedName>
        <fullName evidence="2">Uncharacterized protein</fullName>
    </submittedName>
</protein>
<feature type="compositionally biased region" description="Basic and acidic residues" evidence="1">
    <location>
        <begin position="208"/>
        <end position="221"/>
    </location>
</feature>
<feature type="compositionally biased region" description="Basic and acidic residues" evidence="1">
    <location>
        <begin position="106"/>
        <end position="122"/>
    </location>
</feature>
<name>A0A0C2M217_THEKT</name>
<sequence>MIFAYVLVAVLTKTYFSSEVPIPVRLEESYKDEVEVDDQIKKQPENSITDEDLNETGEDGYKEQHDDTLESSEEEEHRDDTGKDSYEESDDDISDYTETGEDSDEEYHYDTSDNSEVEHQDEIGEVGYDETDCETGGETDDGITKETDDKILDYDDEEETHEEIDYEETPETIEKIPDHDVNGNPKLVQVENKPGDNNSDSGPQYTSDKAETGKDDVAKDSKENTQILRDLWVLAEAYRRGSWKPFTEHLTNLYNSSEYIEEHEEEGHNEGHRHIGPQIYVHPRNSSHGLEHRLEDNEAALFIKLKVMEFLSIFLANLFNFVLRICDMFYEG</sequence>
<organism evidence="2 3">
    <name type="scientific">Thelohanellus kitauei</name>
    <name type="common">Myxosporean</name>
    <dbReference type="NCBI Taxonomy" id="669202"/>
    <lineage>
        <taxon>Eukaryota</taxon>
        <taxon>Metazoa</taxon>
        <taxon>Cnidaria</taxon>
        <taxon>Myxozoa</taxon>
        <taxon>Myxosporea</taxon>
        <taxon>Bivalvulida</taxon>
        <taxon>Platysporina</taxon>
        <taxon>Myxobolidae</taxon>
        <taxon>Thelohanellus</taxon>
    </lineage>
</organism>
<gene>
    <name evidence="2" type="ORF">RF11_05807</name>
</gene>
<evidence type="ECO:0000313" key="3">
    <source>
        <dbReference type="Proteomes" id="UP000031668"/>
    </source>
</evidence>
<dbReference type="AlphaFoldDB" id="A0A0C2M217"/>
<proteinExistence type="predicted"/>